<evidence type="ECO:0000256" key="4">
    <source>
        <dbReference type="ARBA" id="ARBA00022691"/>
    </source>
</evidence>
<keyword evidence="7" id="KW-1185">Reference proteome</keyword>
<dbReference type="PROSITE" id="PS00092">
    <property type="entry name" value="N6_MTASE"/>
    <property type="match status" value="1"/>
</dbReference>
<evidence type="ECO:0000259" key="5">
    <source>
        <dbReference type="Pfam" id="PF01555"/>
    </source>
</evidence>
<feature type="domain" description="DNA methylase N-4/N-6" evidence="5">
    <location>
        <begin position="116"/>
        <end position="462"/>
    </location>
</feature>
<dbReference type="GO" id="GO:0009007">
    <property type="term" value="F:site-specific DNA-methyltransferase (adenine-specific) activity"/>
    <property type="evidence" value="ECO:0007669"/>
    <property type="project" value="UniProtKB-EC"/>
</dbReference>
<dbReference type="SUPFAM" id="SSF53335">
    <property type="entry name" value="S-adenosyl-L-methionine-dependent methyltransferases"/>
    <property type="match status" value="1"/>
</dbReference>
<dbReference type="Gene3D" id="3.40.50.150">
    <property type="entry name" value="Vaccinia Virus protein VP39"/>
    <property type="match status" value="1"/>
</dbReference>
<evidence type="ECO:0000256" key="3">
    <source>
        <dbReference type="ARBA" id="ARBA00022679"/>
    </source>
</evidence>
<dbReference type="Pfam" id="PF01555">
    <property type="entry name" value="N6_N4_Mtase"/>
    <property type="match status" value="1"/>
</dbReference>
<comment type="similarity">
    <text evidence="1">Belongs to the N(4)/N(6)-methyltransferase family.</text>
</comment>
<reference evidence="7" key="2">
    <citation type="submission" date="2015-05" db="EMBL/GenBank/DDBJ databases">
        <title>Complete genome sequence of Corynebacterium mustelae DSM 45274, isolated from various tissues of a male ferret with lethal sepsis.</title>
        <authorList>
            <person name="Ruckert C."/>
            <person name="Albersmeier A."/>
            <person name="Winkler A."/>
            <person name="Tauch A."/>
        </authorList>
    </citation>
    <scope>NUCLEOTIDE SEQUENCE [LARGE SCALE GENOMIC DNA]</scope>
    <source>
        <strain evidence="7">DSM 45274</strain>
    </source>
</reference>
<dbReference type="PIRSF" id="PIRSF015855">
    <property type="entry name" value="TypeIII_Mtase_mKpnI"/>
    <property type="match status" value="1"/>
</dbReference>
<dbReference type="OrthoDB" id="9773060at2"/>
<evidence type="ECO:0000313" key="6">
    <source>
        <dbReference type="EMBL" id="AKK05684.1"/>
    </source>
</evidence>
<keyword evidence="4" id="KW-0949">S-adenosyl-L-methionine</keyword>
<dbReference type="InterPro" id="IPR002941">
    <property type="entry name" value="DNA_methylase_N4/N6"/>
</dbReference>
<proteinExistence type="inferred from homology"/>
<dbReference type="Proteomes" id="UP000035199">
    <property type="component" value="Chromosome"/>
</dbReference>
<keyword evidence="2 6" id="KW-0489">Methyltransferase</keyword>
<accession>A0A0G3GX25</accession>
<dbReference type="EC" id="2.1.1.72" evidence="6"/>
<dbReference type="GO" id="GO:0008170">
    <property type="term" value="F:N-methyltransferase activity"/>
    <property type="evidence" value="ECO:0007669"/>
    <property type="project" value="InterPro"/>
</dbReference>
<dbReference type="REBASE" id="113851">
    <property type="entry name" value="M.Cmu45274ORF6750P"/>
</dbReference>
<dbReference type="GO" id="GO:0003677">
    <property type="term" value="F:DNA binding"/>
    <property type="evidence" value="ECO:0007669"/>
    <property type="project" value="InterPro"/>
</dbReference>
<dbReference type="GO" id="GO:0032259">
    <property type="term" value="P:methylation"/>
    <property type="evidence" value="ECO:0007669"/>
    <property type="project" value="UniProtKB-KW"/>
</dbReference>
<dbReference type="AlphaFoldDB" id="A0A0G3GX25"/>
<dbReference type="InterPro" id="IPR002295">
    <property type="entry name" value="N4/N6-MTase_EcoPI_Mod-like"/>
</dbReference>
<evidence type="ECO:0000313" key="7">
    <source>
        <dbReference type="Proteomes" id="UP000035199"/>
    </source>
</evidence>
<dbReference type="EMBL" id="CP011542">
    <property type="protein sequence ID" value="AKK05684.1"/>
    <property type="molecule type" value="Genomic_DNA"/>
</dbReference>
<dbReference type="STRING" id="571915.CMUST_06750"/>
<evidence type="ECO:0000256" key="2">
    <source>
        <dbReference type="ARBA" id="ARBA00022603"/>
    </source>
</evidence>
<dbReference type="RefSeq" id="WP_047263444.1">
    <property type="nucleotide sequence ID" value="NZ_CP011542.1"/>
</dbReference>
<dbReference type="PATRIC" id="fig|571915.4.peg.1437"/>
<organism evidence="6 7">
    <name type="scientific">Corynebacterium mustelae</name>
    <dbReference type="NCBI Taxonomy" id="571915"/>
    <lineage>
        <taxon>Bacteria</taxon>
        <taxon>Bacillati</taxon>
        <taxon>Actinomycetota</taxon>
        <taxon>Actinomycetes</taxon>
        <taxon>Mycobacteriales</taxon>
        <taxon>Corynebacteriaceae</taxon>
        <taxon>Corynebacterium</taxon>
    </lineage>
</organism>
<dbReference type="InterPro" id="IPR029063">
    <property type="entry name" value="SAM-dependent_MTases_sf"/>
</dbReference>
<name>A0A0G3GX25_9CORY</name>
<protein>
    <submittedName>
        <fullName evidence="6">Adenine specific DNA methylase Mod</fullName>
        <ecNumber evidence="6">2.1.1.72</ecNumber>
    </submittedName>
</protein>
<gene>
    <name evidence="6" type="primary">mod</name>
    <name evidence="6" type="ORF">CMUST_06750</name>
</gene>
<dbReference type="PRINTS" id="PR00506">
    <property type="entry name" value="D21N6MTFRASE"/>
</dbReference>
<sequence length="649" mass="73350">MSELDYIEVPSTTPDLKSEAAQKLQELFPETIQDGKVSFEALQTILGEDLGGQRERFGLFWPGKTEAIRAAQTPSTATLAPDFDESVNWDETQNIFIEGDNLEVLKILQKYYYGKIKLIYIDPPYNTGKDFIYEDDFVDGIKSYLNWSHQADDSGQKLHTNTENEGRYHSNWLNMMYPRLHLARHLLSEDGFIAISIDENEVNNLTLMCDEIFGAHNRLSTHHIQVRYSNKSLNEKKPFQEVVEYILLYARNVELFTPKQPSEPYSLEKFVWEVVESDEYQEEVIGGKLTKIFKKGQYKLIKHKVGRIGLLKETWASGSVVKGNASGKFFESHLKPRRDLDGLGTLYKVEGIGEDGLGFRYFTGANKPDATQGKFLSGVPTERVAELESGSSEKKRPIGNFYDYAGDVGNIRNEGGIPFNSGKKPVRLLKQLLNYRLDDDFLAMDFFAGSSSFAHAVLQLNSEDGGTRRFLQVQLPEVAKDSTFSTISELSRARIRNVFSELDKGQSDSLDLGFRAYKLVDTNFSKWQLKSDSSPEALLDAMGELVDSARDEATQEELLTEVLLKMGFSLTEQTQSFELGGLQVQSVNDGLVLAYLNEHVKPTLDQLRALVAERPAQLVLLEDALKGDDELKTNLVQECRTRDVQLWTV</sequence>
<evidence type="ECO:0000256" key="1">
    <source>
        <dbReference type="ARBA" id="ARBA00006594"/>
    </source>
</evidence>
<dbReference type="InterPro" id="IPR002052">
    <property type="entry name" value="DNA_methylase_N6_adenine_CS"/>
</dbReference>
<reference evidence="6 7" key="1">
    <citation type="journal article" date="2015" name="Genome Announc.">
        <title>Complete Genome Sequence of the Type Strain Corynebacterium mustelae DSM 45274, Isolated from Various Tissues of a Male Ferret with Lethal Sepsis.</title>
        <authorList>
            <person name="Ruckert C."/>
            <person name="Eimer J."/>
            <person name="Winkler A."/>
            <person name="Tauch A."/>
        </authorList>
    </citation>
    <scope>NUCLEOTIDE SEQUENCE [LARGE SCALE GENOMIC DNA]</scope>
    <source>
        <strain evidence="6 7">DSM 45274</strain>
    </source>
</reference>
<keyword evidence="3 6" id="KW-0808">Transferase</keyword>
<dbReference type="KEGG" id="cmv:CMUST_06750"/>